<feature type="compositionally biased region" description="Pro residues" evidence="2">
    <location>
        <begin position="135"/>
        <end position="150"/>
    </location>
</feature>
<accession>A0A221VZE1</accession>
<evidence type="ECO:0000313" key="3">
    <source>
        <dbReference type="EMBL" id="ASO18878.1"/>
    </source>
</evidence>
<keyword evidence="1" id="KW-0175">Coiled coil</keyword>
<dbReference type="Pfam" id="PF02575">
    <property type="entry name" value="YbaB_DNA_bd"/>
    <property type="match status" value="1"/>
</dbReference>
<dbReference type="EMBL" id="CP022521">
    <property type="protein sequence ID" value="ASO18878.1"/>
    <property type="molecule type" value="Genomic_DNA"/>
</dbReference>
<dbReference type="KEGG" id="ahg:AHOG_06130"/>
<proteinExistence type="predicted"/>
<protein>
    <submittedName>
        <fullName evidence="3">Nucleoid-associated protein YbaB</fullName>
    </submittedName>
</protein>
<keyword evidence="4" id="KW-1185">Reference proteome</keyword>
<evidence type="ECO:0000256" key="1">
    <source>
        <dbReference type="SAM" id="Coils"/>
    </source>
</evidence>
<feature type="region of interest" description="Disordered" evidence="2">
    <location>
        <begin position="121"/>
        <end position="171"/>
    </location>
</feature>
<gene>
    <name evidence="3" type="primary">ybaB</name>
    <name evidence="3" type="ORF">AHOG_06130</name>
</gene>
<dbReference type="InterPro" id="IPR004401">
    <property type="entry name" value="YbaB/EbfC"/>
</dbReference>
<dbReference type="RefSeq" id="WP_093940494.1">
    <property type="nucleotide sequence ID" value="NZ_CP022521.1"/>
</dbReference>
<dbReference type="AlphaFoldDB" id="A0A221VZE1"/>
<feature type="coiled-coil region" evidence="1">
    <location>
        <begin position="1"/>
        <end position="28"/>
    </location>
</feature>
<dbReference type="Proteomes" id="UP000204221">
    <property type="component" value="Chromosome"/>
</dbReference>
<sequence length="171" mass="18441">MSEQTDRRAALEARNAAMREQVANLTTRFHEQMADLKDAQSRAMTVTGEAVSPDGLVTAVVDAAGTITRLDFAVTAFNRSTPEKLSRTVVETIVAATARARTQVNESMAVTQQSLGMDLNDLIEGAPPLRDLAPTLPPPPTPPTAPPPAPTRRSRPPEDDDEDFGNSSFMR</sequence>
<evidence type="ECO:0000313" key="4">
    <source>
        <dbReference type="Proteomes" id="UP000204221"/>
    </source>
</evidence>
<dbReference type="InterPro" id="IPR036894">
    <property type="entry name" value="YbaB-like_sf"/>
</dbReference>
<dbReference type="OrthoDB" id="3696434at2"/>
<name>A0A221VZE1_9PSEU</name>
<dbReference type="SUPFAM" id="SSF82607">
    <property type="entry name" value="YbaB-like"/>
    <property type="match status" value="1"/>
</dbReference>
<evidence type="ECO:0000256" key="2">
    <source>
        <dbReference type="SAM" id="MobiDB-lite"/>
    </source>
</evidence>
<reference evidence="3 4" key="1">
    <citation type="submission" date="2017-07" db="EMBL/GenBank/DDBJ databases">
        <title>Complete genome sequence of Actinoalloteichus hoggarensis DSM 45943, type strain of Actinoalloteichus hoggarensis.</title>
        <authorList>
            <person name="Ruckert C."/>
            <person name="Nouioui I."/>
            <person name="Willmese J."/>
            <person name="van Wezel G."/>
            <person name="Klenk H.-P."/>
            <person name="Kalinowski J."/>
            <person name="Zotchev S.B."/>
        </authorList>
    </citation>
    <scope>NUCLEOTIDE SEQUENCE [LARGE SCALE GENOMIC DNA]</scope>
    <source>
        <strain evidence="3 4">DSM 45943</strain>
    </source>
</reference>
<organism evidence="3 4">
    <name type="scientific">Actinoalloteichus hoggarensis</name>
    <dbReference type="NCBI Taxonomy" id="1470176"/>
    <lineage>
        <taxon>Bacteria</taxon>
        <taxon>Bacillati</taxon>
        <taxon>Actinomycetota</taxon>
        <taxon>Actinomycetes</taxon>
        <taxon>Pseudonocardiales</taxon>
        <taxon>Pseudonocardiaceae</taxon>
        <taxon>Actinoalloteichus</taxon>
    </lineage>
</organism>
<dbReference type="Gene3D" id="3.30.1310.10">
    <property type="entry name" value="Nucleoid-associated protein YbaB-like domain"/>
    <property type="match status" value="1"/>
</dbReference>
<dbReference type="GO" id="GO:0003677">
    <property type="term" value="F:DNA binding"/>
    <property type="evidence" value="ECO:0007669"/>
    <property type="project" value="InterPro"/>
</dbReference>